<dbReference type="AlphaFoldDB" id="A0A3L7A9N4"/>
<sequence length="64" mass="6509">MSVLPTAAVSDVFAWSLEVSTGVTSVVSVPLPPGVLAAHTPGGVPESVVPTRVYRHTGEGPVSR</sequence>
<evidence type="ECO:0000313" key="2">
    <source>
        <dbReference type="Proteomes" id="UP000272503"/>
    </source>
</evidence>
<comment type="caution">
    <text evidence="1">The sequence shown here is derived from an EMBL/GenBank/DDBJ whole genome shotgun (WGS) entry which is preliminary data.</text>
</comment>
<organism evidence="1 2">
    <name type="scientific">Mycetocola tolaasinivorans</name>
    <dbReference type="NCBI Taxonomy" id="76635"/>
    <lineage>
        <taxon>Bacteria</taxon>
        <taxon>Bacillati</taxon>
        <taxon>Actinomycetota</taxon>
        <taxon>Actinomycetes</taxon>
        <taxon>Micrococcales</taxon>
        <taxon>Microbacteriaceae</taxon>
        <taxon>Mycetocola</taxon>
    </lineage>
</organism>
<gene>
    <name evidence="1" type="ORF">D9V32_06790</name>
</gene>
<proteinExistence type="predicted"/>
<dbReference type="RefSeq" id="WP_121648130.1">
    <property type="nucleotide sequence ID" value="NZ_RCUX01000004.1"/>
</dbReference>
<dbReference type="EMBL" id="RCUX01000004">
    <property type="protein sequence ID" value="RLP76550.1"/>
    <property type="molecule type" value="Genomic_DNA"/>
</dbReference>
<name>A0A3L7A9N4_9MICO</name>
<evidence type="ECO:0000313" key="1">
    <source>
        <dbReference type="EMBL" id="RLP76550.1"/>
    </source>
</evidence>
<accession>A0A3L7A9N4</accession>
<dbReference type="Proteomes" id="UP000272503">
    <property type="component" value="Unassembled WGS sequence"/>
</dbReference>
<keyword evidence="2" id="KW-1185">Reference proteome</keyword>
<protein>
    <submittedName>
        <fullName evidence="1">Uncharacterized protein</fullName>
    </submittedName>
</protein>
<reference evidence="1 2" key="1">
    <citation type="submission" date="2018-10" db="EMBL/GenBank/DDBJ databases">
        <authorList>
            <person name="Li J."/>
        </authorList>
    </citation>
    <scope>NUCLEOTIDE SEQUENCE [LARGE SCALE GENOMIC DNA]</scope>
    <source>
        <strain evidence="1 2">IF 016277</strain>
    </source>
</reference>